<evidence type="ECO:0000256" key="1">
    <source>
        <dbReference type="SAM" id="Phobius"/>
    </source>
</evidence>
<gene>
    <name evidence="2" type="ORF">NCTC10437_01734</name>
</gene>
<reference evidence="2 3" key="1">
    <citation type="submission" date="2018-12" db="EMBL/GenBank/DDBJ databases">
        <authorList>
            <consortium name="Pathogen Informatics"/>
        </authorList>
    </citation>
    <scope>NUCLEOTIDE SEQUENCE [LARGE SCALE GENOMIC DNA]</scope>
    <source>
        <strain evidence="2 3">NCTC10437</strain>
    </source>
</reference>
<protein>
    <submittedName>
        <fullName evidence="2">Uncharacterized protein</fullName>
    </submittedName>
</protein>
<dbReference type="Proteomes" id="UP000279306">
    <property type="component" value="Chromosome"/>
</dbReference>
<organism evidence="2 3">
    <name type="scientific">Mycolicibacterium aurum</name>
    <name type="common">Mycobacterium aurum</name>
    <dbReference type="NCBI Taxonomy" id="1791"/>
    <lineage>
        <taxon>Bacteria</taxon>
        <taxon>Bacillati</taxon>
        <taxon>Actinomycetota</taxon>
        <taxon>Actinomycetes</taxon>
        <taxon>Mycobacteriales</taxon>
        <taxon>Mycobacteriaceae</taxon>
        <taxon>Mycolicibacterium</taxon>
    </lineage>
</organism>
<keyword evidence="3" id="KW-1185">Reference proteome</keyword>
<dbReference type="EMBL" id="LR134356">
    <property type="protein sequence ID" value="VEG52981.1"/>
    <property type="molecule type" value="Genomic_DNA"/>
</dbReference>
<proteinExistence type="predicted"/>
<accession>A0A3S4SGT8</accession>
<dbReference type="STRING" id="1791.GCA_001049355_04408"/>
<keyword evidence="1" id="KW-1133">Transmembrane helix</keyword>
<evidence type="ECO:0000313" key="2">
    <source>
        <dbReference type="EMBL" id="VEG52981.1"/>
    </source>
</evidence>
<keyword evidence="1" id="KW-0472">Membrane</keyword>
<sequence length="212" mass="23838">MLCHSLWVDLIWSVVAVTIATFTVLLATRHFLALGSDWVFRRYVALGGLVAFTVAAHGNGTYRVRFEVGGPAVLHNVTVQRFGISEAGLGADSQRPAVRHTMTAGDSPIEWAFRLADDKAERAWVMVTWVRPYLQGVESEALAQSLHTGRLYEWRWYSETNRYARTVIRFLARRWSPLASLRELPLYGRWRRTSSTTAADLLGPAATPPPRV</sequence>
<keyword evidence="1" id="KW-0812">Transmembrane</keyword>
<feature type="transmembrane region" description="Helical" evidence="1">
    <location>
        <begin position="6"/>
        <end position="27"/>
    </location>
</feature>
<name>A0A3S4SGT8_MYCAU</name>
<evidence type="ECO:0000313" key="3">
    <source>
        <dbReference type="Proteomes" id="UP000279306"/>
    </source>
</evidence>
<feature type="transmembrane region" description="Helical" evidence="1">
    <location>
        <begin position="39"/>
        <end position="58"/>
    </location>
</feature>
<dbReference type="KEGG" id="mauu:NCTC10437_01734"/>
<dbReference type="AlphaFoldDB" id="A0A3S4SGT8"/>